<dbReference type="EMBL" id="KB202619">
    <property type="protein sequence ID" value="ESO89165.1"/>
    <property type="molecule type" value="Genomic_DNA"/>
</dbReference>
<feature type="domain" description="G-protein coupled receptors family 1 profile" evidence="11">
    <location>
        <begin position="58"/>
        <end position="312"/>
    </location>
</feature>
<keyword evidence="2" id="KW-1003">Cell membrane</keyword>
<keyword evidence="5 9" id="KW-0297">G-protein coupled receptor</keyword>
<feature type="transmembrane region" description="Helical" evidence="10">
    <location>
        <begin position="80"/>
        <end position="103"/>
    </location>
</feature>
<feature type="transmembrane region" description="Helical" evidence="10">
    <location>
        <begin position="42"/>
        <end position="68"/>
    </location>
</feature>
<evidence type="ECO:0000256" key="10">
    <source>
        <dbReference type="SAM" id="Phobius"/>
    </source>
</evidence>
<keyword evidence="13" id="KW-1185">Reference proteome</keyword>
<organism evidence="12 13">
    <name type="scientific">Lottia gigantea</name>
    <name type="common">Giant owl limpet</name>
    <dbReference type="NCBI Taxonomy" id="225164"/>
    <lineage>
        <taxon>Eukaryota</taxon>
        <taxon>Metazoa</taxon>
        <taxon>Spiralia</taxon>
        <taxon>Lophotrochozoa</taxon>
        <taxon>Mollusca</taxon>
        <taxon>Gastropoda</taxon>
        <taxon>Patellogastropoda</taxon>
        <taxon>Lottioidea</taxon>
        <taxon>Lottiidae</taxon>
        <taxon>Lottia</taxon>
    </lineage>
</organism>
<keyword evidence="7 9" id="KW-0675">Receptor</keyword>
<dbReference type="GO" id="GO:0004930">
    <property type="term" value="F:G protein-coupled receptor activity"/>
    <property type="evidence" value="ECO:0007669"/>
    <property type="project" value="UniProtKB-KW"/>
</dbReference>
<evidence type="ECO:0000256" key="4">
    <source>
        <dbReference type="ARBA" id="ARBA00022989"/>
    </source>
</evidence>
<dbReference type="CDD" id="cd00637">
    <property type="entry name" value="7tm_classA_rhodopsin-like"/>
    <property type="match status" value="1"/>
</dbReference>
<feature type="transmembrane region" description="Helical" evidence="10">
    <location>
        <begin position="118"/>
        <end position="139"/>
    </location>
</feature>
<feature type="transmembrane region" description="Helical" evidence="10">
    <location>
        <begin position="206"/>
        <end position="229"/>
    </location>
</feature>
<dbReference type="OMA" id="LSYTMFV"/>
<keyword evidence="6 10" id="KW-0472">Membrane</keyword>
<evidence type="ECO:0000256" key="3">
    <source>
        <dbReference type="ARBA" id="ARBA00022692"/>
    </source>
</evidence>
<dbReference type="CTD" id="20236252"/>
<dbReference type="Proteomes" id="UP000030746">
    <property type="component" value="Unassembled WGS sequence"/>
</dbReference>
<sequence>MIELKNCTMTNSSNIGKDNNGTEELITTFVAPLLETKPILSIIYISILSVAFLIGTVGNTLTIIISSISKNVNKVGREFLINLALADLCVSGFADPMCIVGVVKGQRWFSSRVWFCELISSLCLTACFCAFLNLTLVSFNRYIYVCKNRLYYVLFKTKVCIVLCLVTWVAAFLFQFPNFIGWGDHTFDEKNHQCIWDRTKSYSYTLFVSIALIGSPLLFMTVAYILIFWRIFQTKVNVYSYSIDDPDRLKKAWKETAKSSRTLFILFVVFVVCWTPYTTVISLDVADDLPMEVHIMVTLVAHLHSSSTFVVYMISNRPYRRAAFRLLCRPTKGYRTGMLTGSTSTATTTTSDASTKSQDKKVVHTICK</sequence>
<dbReference type="STRING" id="225164.V4A2J7"/>
<evidence type="ECO:0000256" key="1">
    <source>
        <dbReference type="ARBA" id="ARBA00004651"/>
    </source>
</evidence>
<evidence type="ECO:0000313" key="13">
    <source>
        <dbReference type="Proteomes" id="UP000030746"/>
    </source>
</evidence>
<dbReference type="Gene3D" id="1.20.1070.10">
    <property type="entry name" value="Rhodopsin 7-helix transmembrane proteins"/>
    <property type="match status" value="1"/>
</dbReference>
<feature type="transmembrane region" description="Helical" evidence="10">
    <location>
        <begin position="151"/>
        <end position="174"/>
    </location>
</feature>
<dbReference type="OrthoDB" id="10044919at2759"/>
<evidence type="ECO:0000256" key="6">
    <source>
        <dbReference type="ARBA" id="ARBA00023136"/>
    </source>
</evidence>
<feature type="transmembrane region" description="Helical" evidence="10">
    <location>
        <begin position="295"/>
        <end position="315"/>
    </location>
</feature>
<dbReference type="GeneID" id="20236252"/>
<accession>V4A2J7</accession>
<evidence type="ECO:0000256" key="7">
    <source>
        <dbReference type="ARBA" id="ARBA00023170"/>
    </source>
</evidence>
<evidence type="ECO:0000256" key="9">
    <source>
        <dbReference type="RuleBase" id="RU000688"/>
    </source>
</evidence>
<reference evidence="12 13" key="1">
    <citation type="journal article" date="2013" name="Nature">
        <title>Insights into bilaterian evolution from three spiralian genomes.</title>
        <authorList>
            <person name="Simakov O."/>
            <person name="Marletaz F."/>
            <person name="Cho S.J."/>
            <person name="Edsinger-Gonzales E."/>
            <person name="Havlak P."/>
            <person name="Hellsten U."/>
            <person name="Kuo D.H."/>
            <person name="Larsson T."/>
            <person name="Lv J."/>
            <person name="Arendt D."/>
            <person name="Savage R."/>
            <person name="Osoegawa K."/>
            <person name="de Jong P."/>
            <person name="Grimwood J."/>
            <person name="Chapman J.A."/>
            <person name="Shapiro H."/>
            <person name="Aerts A."/>
            <person name="Otillar R.P."/>
            <person name="Terry A.Y."/>
            <person name="Boore J.L."/>
            <person name="Grigoriev I.V."/>
            <person name="Lindberg D.R."/>
            <person name="Seaver E.C."/>
            <person name="Weisblat D.A."/>
            <person name="Putnam N.H."/>
            <person name="Rokhsar D.S."/>
        </authorList>
    </citation>
    <scope>NUCLEOTIDE SEQUENCE [LARGE SCALE GENOMIC DNA]</scope>
</reference>
<dbReference type="RefSeq" id="XP_009060204.1">
    <property type="nucleotide sequence ID" value="XM_009061956.1"/>
</dbReference>
<evidence type="ECO:0000259" key="11">
    <source>
        <dbReference type="PROSITE" id="PS50262"/>
    </source>
</evidence>
<evidence type="ECO:0000256" key="5">
    <source>
        <dbReference type="ARBA" id="ARBA00023040"/>
    </source>
</evidence>
<comment type="subcellular location">
    <subcellularLocation>
        <location evidence="1">Cell membrane</location>
        <topology evidence="1">Multi-pass membrane protein</topology>
    </subcellularLocation>
</comment>
<protein>
    <recommendedName>
        <fullName evidence="11">G-protein coupled receptors family 1 profile domain-containing protein</fullName>
    </recommendedName>
</protein>
<dbReference type="PANTHER" id="PTHR24228:SF75">
    <property type="entry name" value="G-PROTEIN COUPLED RECEPTORS FAMILY 1 PROFILE DOMAIN-CONTAINING PROTEIN"/>
    <property type="match status" value="1"/>
</dbReference>
<dbReference type="PRINTS" id="PR00237">
    <property type="entry name" value="GPCRRHODOPSN"/>
</dbReference>
<feature type="transmembrane region" description="Helical" evidence="10">
    <location>
        <begin position="263"/>
        <end position="283"/>
    </location>
</feature>
<evidence type="ECO:0000256" key="2">
    <source>
        <dbReference type="ARBA" id="ARBA00022475"/>
    </source>
</evidence>
<keyword evidence="8 9" id="KW-0807">Transducer</keyword>
<dbReference type="HOGENOM" id="CLU_009579_3_3_1"/>
<keyword evidence="4 10" id="KW-1133">Transmembrane helix</keyword>
<proteinExistence type="inferred from homology"/>
<dbReference type="InterPro" id="IPR000276">
    <property type="entry name" value="GPCR_Rhodpsn"/>
</dbReference>
<evidence type="ECO:0000313" key="12">
    <source>
        <dbReference type="EMBL" id="ESO89165.1"/>
    </source>
</evidence>
<keyword evidence="3 9" id="KW-0812">Transmembrane</keyword>
<name>V4A2J7_LOTGI</name>
<dbReference type="PROSITE" id="PS50262">
    <property type="entry name" value="G_PROTEIN_RECEP_F1_2"/>
    <property type="match status" value="1"/>
</dbReference>
<dbReference type="PANTHER" id="PTHR24228">
    <property type="entry name" value="B2 BRADYKININ RECEPTOR/ANGIOTENSIN II RECEPTOR"/>
    <property type="match status" value="1"/>
</dbReference>
<dbReference type="KEGG" id="lgi:LOTGIDRAFT_154252"/>
<dbReference type="SUPFAM" id="SSF81321">
    <property type="entry name" value="Family A G protein-coupled receptor-like"/>
    <property type="match status" value="1"/>
</dbReference>
<dbReference type="Pfam" id="PF00001">
    <property type="entry name" value="7tm_1"/>
    <property type="match status" value="1"/>
</dbReference>
<dbReference type="InterPro" id="IPR017452">
    <property type="entry name" value="GPCR_Rhodpsn_7TM"/>
</dbReference>
<dbReference type="AlphaFoldDB" id="V4A2J7"/>
<dbReference type="GO" id="GO:0005886">
    <property type="term" value="C:plasma membrane"/>
    <property type="evidence" value="ECO:0007669"/>
    <property type="project" value="UniProtKB-SubCell"/>
</dbReference>
<evidence type="ECO:0000256" key="8">
    <source>
        <dbReference type="ARBA" id="ARBA00023224"/>
    </source>
</evidence>
<dbReference type="PROSITE" id="PS00237">
    <property type="entry name" value="G_PROTEIN_RECEP_F1_1"/>
    <property type="match status" value="1"/>
</dbReference>
<comment type="similarity">
    <text evidence="9">Belongs to the G-protein coupled receptor 1 family.</text>
</comment>
<gene>
    <name evidence="12" type="ORF">LOTGIDRAFT_154252</name>
</gene>